<organism evidence="2 3">
    <name type="scientific">Frigoriglobus tundricola</name>
    <dbReference type="NCBI Taxonomy" id="2774151"/>
    <lineage>
        <taxon>Bacteria</taxon>
        <taxon>Pseudomonadati</taxon>
        <taxon>Planctomycetota</taxon>
        <taxon>Planctomycetia</taxon>
        <taxon>Gemmatales</taxon>
        <taxon>Gemmataceae</taxon>
        <taxon>Frigoriglobus</taxon>
    </lineage>
</organism>
<dbReference type="RefSeq" id="WP_171473815.1">
    <property type="nucleotide sequence ID" value="NZ_CP053452.2"/>
</dbReference>
<accession>A0A6M5Z0H1</accession>
<evidence type="ECO:0000313" key="2">
    <source>
        <dbReference type="EMBL" id="QJW98702.1"/>
    </source>
</evidence>
<dbReference type="AlphaFoldDB" id="A0A6M5Z0H1"/>
<gene>
    <name evidence="2" type="ORF">FTUN_6297</name>
</gene>
<dbReference type="KEGG" id="ftj:FTUN_6297"/>
<evidence type="ECO:0000313" key="3">
    <source>
        <dbReference type="Proteomes" id="UP000503447"/>
    </source>
</evidence>
<sequence length="807" mass="88993">MSDLLTIGMATHGEYDSVWFTLRGLLANHPRVRYLVVDNTPEIDVRTRAITRAVGGTYLHRPDLVGTSKPRDAVFRFAETPWVMCIDSHVLLETGAVQAALDYCAARPDSRDLIQGPMVYDDGRGYATHWEPKAAPMFDGTWATDERGQGTVPFEIPSMGLGLWLMRRAAWPGFNPLFRGFGGEEGYLHEIVRQRGGKALCLPALRWCHKFRDIGGWNKNPAPPYPLRLEDHTWNLLVGHREAGLEVEPAVHEHFGKRLPPATWQQLVHEARAAQPLGGPRPEVKRQKVLAVWYSDNGAPPTLLQRSGETVAHAARQTLRHDVTVSAVSWAPVPGAPFGPNWHAYGGARRRGYDNIVAQIEQAVREATAGGRTYDAVAFCEHDTLYPPDYFDRIGDALAAHPDAPVVSNLECIGLNATGWLRLREQHEPLHQLTLRWAEYEKHIAWARAAAATGKPVELEPKGDTATWARVGSPVGMSSVHVNHTAGRNTTHGEVCYEPQGYALFHPHWGPAQEWWPGPMTTIAETPAAFKDCGCNKPVDPPVSPWPDLQAWADAVAREPNDFHEHVPTVRELAARCTSATEFAYWPKPANVGLAAGLPADGTLVSYSPHGNAQWGGLKALMGERFTAGPPAERIAPTDLLFLDTAHTAEALYPLLDAHHGQVRKYIVVHCTETYGEVGDRPGAPGVMHALRTFCLKHPEWVVKRHDRNNNGLMVLSRCAEDVKELPSLWRKAMNYAGAMKRHVANGRKTVPLEVLEERQGHCATCEERALDACAACGCPLESKLPLASEQCGLAKKGLPPKWEAVA</sequence>
<dbReference type="Proteomes" id="UP000503447">
    <property type="component" value="Chromosome"/>
</dbReference>
<dbReference type="EMBL" id="CP053452">
    <property type="protein sequence ID" value="QJW98702.1"/>
    <property type="molecule type" value="Genomic_DNA"/>
</dbReference>
<name>A0A6M5Z0H1_9BACT</name>
<dbReference type="SUPFAM" id="SSF53448">
    <property type="entry name" value="Nucleotide-diphospho-sugar transferases"/>
    <property type="match status" value="2"/>
</dbReference>
<keyword evidence="3" id="KW-1185">Reference proteome</keyword>
<dbReference type="InterPro" id="IPR001173">
    <property type="entry name" value="Glyco_trans_2-like"/>
</dbReference>
<dbReference type="Pfam" id="PF00535">
    <property type="entry name" value="Glycos_transf_2"/>
    <property type="match status" value="1"/>
</dbReference>
<dbReference type="InterPro" id="IPR029044">
    <property type="entry name" value="Nucleotide-diphossugar_trans"/>
</dbReference>
<dbReference type="Gene3D" id="3.90.550.10">
    <property type="entry name" value="Spore Coat Polysaccharide Biosynthesis Protein SpsA, Chain A"/>
    <property type="match status" value="1"/>
</dbReference>
<feature type="domain" description="Glycosyltransferase 2-like" evidence="1">
    <location>
        <begin position="7"/>
        <end position="153"/>
    </location>
</feature>
<dbReference type="CDD" id="cd00761">
    <property type="entry name" value="Glyco_tranf_GTA_type"/>
    <property type="match status" value="1"/>
</dbReference>
<proteinExistence type="predicted"/>
<reference evidence="3" key="1">
    <citation type="submission" date="2020-05" db="EMBL/GenBank/DDBJ databases">
        <title>Frigoriglobus tundricola gen. nov., sp. nov., a psychrotolerant cellulolytic planctomycete of the family Gemmataceae with two divergent copies of 16S rRNA gene.</title>
        <authorList>
            <person name="Kulichevskaya I.S."/>
            <person name="Ivanova A.A."/>
            <person name="Naumoff D.G."/>
            <person name="Beletsky A.V."/>
            <person name="Rijpstra W.I.C."/>
            <person name="Sinninghe Damste J.S."/>
            <person name="Mardanov A.V."/>
            <person name="Ravin N.V."/>
            <person name="Dedysh S.N."/>
        </authorList>
    </citation>
    <scope>NUCLEOTIDE SEQUENCE [LARGE SCALE GENOMIC DNA]</scope>
    <source>
        <strain evidence="3">PL17</strain>
    </source>
</reference>
<protein>
    <recommendedName>
        <fullName evidence="1">Glycosyltransferase 2-like domain-containing protein</fullName>
    </recommendedName>
</protein>
<evidence type="ECO:0000259" key="1">
    <source>
        <dbReference type="Pfam" id="PF00535"/>
    </source>
</evidence>